<dbReference type="OrthoDB" id="9810148at2"/>
<dbReference type="EMBL" id="QQBG01000013">
    <property type="protein sequence ID" value="RDB31512.1"/>
    <property type="molecule type" value="Genomic_DNA"/>
</dbReference>
<accession>A0A369KD29</accession>
<dbReference type="InterPro" id="IPR050238">
    <property type="entry name" value="DNA_Rep/Repair_Clamp_Loader"/>
</dbReference>
<keyword evidence="2" id="KW-1185">Reference proteome</keyword>
<dbReference type="AlphaFoldDB" id="A0A369KD29"/>
<organism evidence="1 2">
    <name type="scientific">Candidatus Similichlamydia laticola</name>
    <dbReference type="NCBI Taxonomy" id="2170265"/>
    <lineage>
        <taxon>Bacteria</taxon>
        <taxon>Pseudomonadati</taxon>
        <taxon>Chlamydiota</taxon>
        <taxon>Chlamydiia</taxon>
        <taxon>Parachlamydiales</taxon>
        <taxon>Candidatus Parilichlamydiaceae</taxon>
        <taxon>Candidatus Similichlamydia</taxon>
    </lineage>
</organism>
<comment type="caution">
    <text evidence="1">The sequence shown here is derived from an EMBL/GenBank/DDBJ whole genome shotgun (WGS) entry which is preliminary data.</text>
</comment>
<gene>
    <name evidence="1" type="ORF">HAT2_00386</name>
</gene>
<dbReference type="SUPFAM" id="SSF52540">
    <property type="entry name" value="P-loop containing nucleoside triphosphate hydrolases"/>
    <property type="match status" value="1"/>
</dbReference>
<dbReference type="GO" id="GO:0006261">
    <property type="term" value="P:DNA-templated DNA replication"/>
    <property type="evidence" value="ECO:0007669"/>
    <property type="project" value="TreeGrafter"/>
</dbReference>
<evidence type="ECO:0000313" key="2">
    <source>
        <dbReference type="Proteomes" id="UP000253816"/>
    </source>
</evidence>
<proteinExistence type="predicted"/>
<dbReference type="PANTHER" id="PTHR11669:SF8">
    <property type="entry name" value="DNA POLYMERASE III SUBUNIT DELTA"/>
    <property type="match status" value="1"/>
</dbReference>
<dbReference type="Gene3D" id="3.40.50.300">
    <property type="entry name" value="P-loop containing nucleotide triphosphate hydrolases"/>
    <property type="match status" value="1"/>
</dbReference>
<dbReference type="PANTHER" id="PTHR11669">
    <property type="entry name" value="REPLICATION FACTOR C / DNA POLYMERASE III GAMMA-TAU SUBUNIT"/>
    <property type="match status" value="1"/>
</dbReference>
<protein>
    <submittedName>
        <fullName evidence="1">DNA polymerase III delta prime subunit</fullName>
    </submittedName>
</protein>
<dbReference type="InterPro" id="IPR027417">
    <property type="entry name" value="P-loop_NTPase"/>
</dbReference>
<dbReference type="Pfam" id="PF13177">
    <property type="entry name" value="DNA_pol3_delta2"/>
    <property type="match status" value="1"/>
</dbReference>
<evidence type="ECO:0000313" key="1">
    <source>
        <dbReference type="EMBL" id="RDB31512.1"/>
    </source>
</evidence>
<dbReference type="RefSeq" id="WP_114544331.1">
    <property type="nucleotide sequence ID" value="NZ_QQBG01000013.1"/>
</dbReference>
<dbReference type="Proteomes" id="UP000253816">
    <property type="component" value="Unassembled WGS sequence"/>
</dbReference>
<sequence>MKLVGHTNILKMAQKMCKNRPIVLFFEGPKGVGKWLCAQHLARLTSPEHAIQVFEPKNQLQTYSVSAINNFCSISHMYPWQSSTACFLFDDVDRMTAATASQLLKILEEPPNPSSMVILVSSFPERVLPTILSRCIRLRFHLLDREETLSVLSQNQITLPEGAIGERLLTLGSPGAIICRLAFFTEGWDEVIHSLTQDLPIPGGLFLESLSRLERLICGMHDSVDQQVERLELFWESLLESLISSPDLKIPPLHVAHALAQAKEVSRRGLPPRSVLESLWIRWNFIDVV</sequence>
<name>A0A369KD29_9BACT</name>
<reference evidence="1 2" key="1">
    <citation type="submission" date="2018-07" db="EMBL/GenBank/DDBJ databases">
        <title>Comparative genomics of the Candidatus Parilichlamydiaceae reveals evidence of convergent evolution and genome reduction in the phylum Chlamydiae.</title>
        <authorList>
            <person name="Taylor-Brown A."/>
            <person name="Polkinghorne A."/>
        </authorList>
    </citation>
    <scope>NUCLEOTIDE SEQUENCE [LARGE SCALE GENOMIC DNA]</scope>
    <source>
        <strain evidence="1 2">Hat2</strain>
    </source>
</reference>